<protein>
    <recommendedName>
        <fullName evidence="3">GGDEF domain-containing protein</fullName>
    </recommendedName>
</protein>
<evidence type="ECO:0008006" key="3">
    <source>
        <dbReference type="Google" id="ProtNLM"/>
    </source>
</evidence>
<keyword evidence="2" id="KW-1185">Reference proteome</keyword>
<proteinExistence type="predicted"/>
<reference evidence="1 2" key="1">
    <citation type="submission" date="2024-05" db="EMBL/GenBank/DDBJ databases">
        <title>Genetic variation in Jamaican populations of the coffee berry borer (Hypothenemus hampei).</title>
        <authorList>
            <person name="Errbii M."/>
            <person name="Myrie A."/>
        </authorList>
    </citation>
    <scope>NUCLEOTIDE SEQUENCE [LARGE SCALE GENOMIC DNA]</scope>
    <source>
        <strain evidence="1">JA-Hopewell-2020-01-JO</strain>
        <tissue evidence="1">Whole body</tissue>
    </source>
</reference>
<sequence>MNSRKRLEVAISEFAFQIITRSDMNNTCLACEVSRLARYTYQNNDSHSTNECLLQDIEYFLRKKHNCKGKFFQEKGRCFLIYLNNDVSLDQTIAILSEIFLDIFHDNLTAFGLTSTYGRPQWRISEDETSFILWSTGVSWNNEENYLNQIDMASLLASLLGSNIPANSLGV</sequence>
<organism evidence="1 2">
    <name type="scientific">Hypothenemus hampei</name>
    <name type="common">Coffee berry borer</name>
    <dbReference type="NCBI Taxonomy" id="57062"/>
    <lineage>
        <taxon>Eukaryota</taxon>
        <taxon>Metazoa</taxon>
        <taxon>Ecdysozoa</taxon>
        <taxon>Arthropoda</taxon>
        <taxon>Hexapoda</taxon>
        <taxon>Insecta</taxon>
        <taxon>Pterygota</taxon>
        <taxon>Neoptera</taxon>
        <taxon>Endopterygota</taxon>
        <taxon>Coleoptera</taxon>
        <taxon>Polyphaga</taxon>
        <taxon>Cucujiformia</taxon>
        <taxon>Curculionidae</taxon>
        <taxon>Scolytinae</taxon>
        <taxon>Hypothenemus</taxon>
    </lineage>
</organism>
<dbReference type="EMBL" id="JBDJPC010000002">
    <property type="protein sequence ID" value="KAL1513032.1"/>
    <property type="molecule type" value="Genomic_DNA"/>
</dbReference>
<dbReference type="AlphaFoldDB" id="A0ABD1F616"/>
<comment type="caution">
    <text evidence="1">The sequence shown here is derived from an EMBL/GenBank/DDBJ whole genome shotgun (WGS) entry which is preliminary data.</text>
</comment>
<accession>A0ABD1F616</accession>
<evidence type="ECO:0000313" key="1">
    <source>
        <dbReference type="EMBL" id="KAL1513032.1"/>
    </source>
</evidence>
<dbReference type="Proteomes" id="UP001566132">
    <property type="component" value="Unassembled WGS sequence"/>
</dbReference>
<evidence type="ECO:0000313" key="2">
    <source>
        <dbReference type="Proteomes" id="UP001566132"/>
    </source>
</evidence>
<name>A0ABD1F616_HYPHA</name>
<gene>
    <name evidence="1" type="ORF">ABEB36_002515</name>
</gene>